<feature type="region of interest" description="Disordered" evidence="1">
    <location>
        <begin position="98"/>
        <end position="133"/>
    </location>
</feature>
<feature type="region of interest" description="Disordered" evidence="1">
    <location>
        <begin position="1"/>
        <end position="26"/>
    </location>
</feature>
<organism evidence="2 3">
    <name type="scientific">Suillus placidus</name>
    <dbReference type="NCBI Taxonomy" id="48579"/>
    <lineage>
        <taxon>Eukaryota</taxon>
        <taxon>Fungi</taxon>
        <taxon>Dikarya</taxon>
        <taxon>Basidiomycota</taxon>
        <taxon>Agaricomycotina</taxon>
        <taxon>Agaricomycetes</taxon>
        <taxon>Agaricomycetidae</taxon>
        <taxon>Boletales</taxon>
        <taxon>Suillineae</taxon>
        <taxon>Suillaceae</taxon>
        <taxon>Suillus</taxon>
    </lineage>
</organism>
<sequence length="330" mass="35480">MTQSTCPSSSQGSDATQYTPNTDMNMGQLPWPQPAYIPHPDFYYPYGVPPNAMQGAAPPYAPVAPSAPPLYHQGIPLSSFPGATNNYAPSIPHQAYLHQHHGPGLATGSASSSVPQSLSAGQKRVAEDLEERDVKRTKIGSGGIKNDPLFTPVLDQHGQPDGTFVCSKDGMILRPGSYLKHLNTKKHLGFKLNKFKCPGCPQTYTRRDACKRHWDDGCGKLAPEGSRLSYLAACQGSGMSSASVAPVTAPTTAFTFSYPYPVIATSMSWNVQITPPAACVVQSCGTPSVADLLLCLSQSPENDVVTEPAKDDDDDPDFWEANEIRDVHEM</sequence>
<keyword evidence="3" id="KW-1185">Reference proteome</keyword>
<comment type="caution">
    <text evidence="2">The sequence shown here is derived from an EMBL/GenBank/DDBJ whole genome shotgun (WGS) entry which is preliminary data.</text>
</comment>
<dbReference type="EMBL" id="JABBWD010000079">
    <property type="protein sequence ID" value="KAG1768447.1"/>
    <property type="molecule type" value="Genomic_DNA"/>
</dbReference>
<gene>
    <name evidence="2" type="ORF">EV702DRAFT_720401</name>
</gene>
<reference evidence="2" key="1">
    <citation type="journal article" date="2020" name="New Phytol.">
        <title>Comparative genomics reveals dynamic genome evolution in host specialist ectomycorrhizal fungi.</title>
        <authorList>
            <person name="Lofgren L.A."/>
            <person name="Nguyen N.H."/>
            <person name="Vilgalys R."/>
            <person name="Ruytinx J."/>
            <person name="Liao H.L."/>
            <person name="Branco S."/>
            <person name="Kuo A."/>
            <person name="LaButti K."/>
            <person name="Lipzen A."/>
            <person name="Andreopoulos W."/>
            <person name="Pangilinan J."/>
            <person name="Riley R."/>
            <person name="Hundley H."/>
            <person name="Na H."/>
            <person name="Barry K."/>
            <person name="Grigoriev I.V."/>
            <person name="Stajich J.E."/>
            <person name="Kennedy P.G."/>
        </authorList>
    </citation>
    <scope>NUCLEOTIDE SEQUENCE</scope>
    <source>
        <strain evidence="2">DOB743</strain>
    </source>
</reference>
<dbReference type="AlphaFoldDB" id="A0A9P6ZJ44"/>
<evidence type="ECO:0000313" key="2">
    <source>
        <dbReference type="EMBL" id="KAG1768447.1"/>
    </source>
</evidence>
<protein>
    <submittedName>
        <fullName evidence="2">Uncharacterized protein</fullName>
    </submittedName>
</protein>
<feature type="compositionally biased region" description="Basic and acidic residues" evidence="1">
    <location>
        <begin position="124"/>
        <end position="133"/>
    </location>
</feature>
<evidence type="ECO:0000256" key="1">
    <source>
        <dbReference type="SAM" id="MobiDB-lite"/>
    </source>
</evidence>
<proteinExistence type="predicted"/>
<dbReference type="Proteomes" id="UP000714275">
    <property type="component" value="Unassembled WGS sequence"/>
</dbReference>
<dbReference type="OrthoDB" id="2669365at2759"/>
<name>A0A9P6ZJ44_9AGAM</name>
<accession>A0A9P6ZJ44</accession>
<feature type="compositionally biased region" description="Polar residues" evidence="1">
    <location>
        <begin position="1"/>
        <end position="25"/>
    </location>
</feature>
<feature type="compositionally biased region" description="Low complexity" evidence="1">
    <location>
        <begin position="109"/>
        <end position="119"/>
    </location>
</feature>
<evidence type="ECO:0000313" key="3">
    <source>
        <dbReference type="Proteomes" id="UP000714275"/>
    </source>
</evidence>